<evidence type="ECO:0000256" key="1">
    <source>
        <dbReference type="SAM" id="MobiDB-lite"/>
    </source>
</evidence>
<dbReference type="RefSeq" id="WP_220201747.1">
    <property type="nucleotide sequence ID" value="NZ_BNJK01000001.1"/>
</dbReference>
<accession>A0A8J3IHG0</accession>
<organism evidence="2 3">
    <name type="scientific">Reticulibacter mediterranei</name>
    <dbReference type="NCBI Taxonomy" id="2778369"/>
    <lineage>
        <taxon>Bacteria</taxon>
        <taxon>Bacillati</taxon>
        <taxon>Chloroflexota</taxon>
        <taxon>Ktedonobacteria</taxon>
        <taxon>Ktedonobacterales</taxon>
        <taxon>Reticulibacteraceae</taxon>
        <taxon>Reticulibacter</taxon>
    </lineage>
</organism>
<evidence type="ECO:0008006" key="4">
    <source>
        <dbReference type="Google" id="ProtNLM"/>
    </source>
</evidence>
<feature type="compositionally biased region" description="Low complexity" evidence="1">
    <location>
        <begin position="161"/>
        <end position="173"/>
    </location>
</feature>
<sequence>MTKPITGQYECQHSSGIGLDYFTSRIDRLILQPDGHFTLTIQERSRLSNAAQSLVSGQQITNAAPEKKREGTYTVQGNTIVLHFQDGAQEQGQVSWNGEGLQLGKDFFNKVSDSTLLPPTHRLQKDMDDIAKGIKIATTVGGIALKAAKTIHNTLQSTQSTDAATPPDAGPAQHPVPQPAQQPPQPAAQPARPEPPPPPQPVQSQMEAIFCDQCGARSRPGKKFCGNCGARLV</sequence>
<feature type="region of interest" description="Disordered" evidence="1">
    <location>
        <begin position="156"/>
        <end position="205"/>
    </location>
</feature>
<feature type="compositionally biased region" description="Pro residues" evidence="1">
    <location>
        <begin position="174"/>
        <end position="201"/>
    </location>
</feature>
<dbReference type="Proteomes" id="UP000597444">
    <property type="component" value="Unassembled WGS sequence"/>
</dbReference>
<dbReference type="AlphaFoldDB" id="A0A8J3IHG0"/>
<name>A0A8J3IHG0_9CHLR</name>
<gene>
    <name evidence="2" type="ORF">KSF_008580</name>
</gene>
<evidence type="ECO:0000313" key="2">
    <source>
        <dbReference type="EMBL" id="GHO90810.1"/>
    </source>
</evidence>
<protein>
    <recommendedName>
        <fullName evidence="4">Zinc ribbon domain-containing protein</fullName>
    </recommendedName>
</protein>
<keyword evidence="3" id="KW-1185">Reference proteome</keyword>
<comment type="caution">
    <text evidence="2">The sequence shown here is derived from an EMBL/GenBank/DDBJ whole genome shotgun (WGS) entry which is preliminary data.</text>
</comment>
<dbReference type="EMBL" id="BNJK01000001">
    <property type="protein sequence ID" value="GHO90810.1"/>
    <property type="molecule type" value="Genomic_DNA"/>
</dbReference>
<proteinExistence type="predicted"/>
<evidence type="ECO:0000313" key="3">
    <source>
        <dbReference type="Proteomes" id="UP000597444"/>
    </source>
</evidence>
<reference evidence="2" key="1">
    <citation type="submission" date="2020-10" db="EMBL/GenBank/DDBJ databases">
        <title>Taxonomic study of unclassified bacteria belonging to the class Ktedonobacteria.</title>
        <authorList>
            <person name="Yabe S."/>
            <person name="Wang C.M."/>
            <person name="Zheng Y."/>
            <person name="Sakai Y."/>
            <person name="Cavaletti L."/>
            <person name="Monciardini P."/>
            <person name="Donadio S."/>
        </authorList>
    </citation>
    <scope>NUCLEOTIDE SEQUENCE</scope>
    <source>
        <strain evidence="2">ID150040</strain>
    </source>
</reference>